<evidence type="ECO:0000313" key="3">
    <source>
        <dbReference type="Proteomes" id="UP000664169"/>
    </source>
</evidence>
<dbReference type="AlphaFoldDB" id="A0A8H3FMT1"/>
<dbReference type="Proteomes" id="UP000664169">
    <property type="component" value="Unassembled WGS sequence"/>
</dbReference>
<feature type="compositionally biased region" description="Polar residues" evidence="1">
    <location>
        <begin position="90"/>
        <end position="113"/>
    </location>
</feature>
<feature type="region of interest" description="Disordered" evidence="1">
    <location>
        <begin position="146"/>
        <end position="196"/>
    </location>
</feature>
<dbReference type="OrthoDB" id="20729at2759"/>
<feature type="region of interest" description="Disordered" evidence="1">
    <location>
        <begin position="229"/>
        <end position="249"/>
    </location>
</feature>
<keyword evidence="3" id="KW-1185">Reference proteome</keyword>
<evidence type="ECO:0000256" key="1">
    <source>
        <dbReference type="SAM" id="MobiDB-lite"/>
    </source>
</evidence>
<feature type="region of interest" description="Disordered" evidence="1">
    <location>
        <begin position="90"/>
        <end position="117"/>
    </location>
</feature>
<feature type="region of interest" description="Disordered" evidence="1">
    <location>
        <begin position="295"/>
        <end position="314"/>
    </location>
</feature>
<organism evidence="2 3">
    <name type="scientific">Gomphillus americanus</name>
    <dbReference type="NCBI Taxonomy" id="1940652"/>
    <lineage>
        <taxon>Eukaryota</taxon>
        <taxon>Fungi</taxon>
        <taxon>Dikarya</taxon>
        <taxon>Ascomycota</taxon>
        <taxon>Pezizomycotina</taxon>
        <taxon>Lecanoromycetes</taxon>
        <taxon>OSLEUM clade</taxon>
        <taxon>Ostropomycetidae</taxon>
        <taxon>Ostropales</taxon>
        <taxon>Graphidaceae</taxon>
        <taxon>Gomphilloideae</taxon>
        <taxon>Gomphillus</taxon>
    </lineage>
</organism>
<dbReference type="CDD" id="cd23954">
    <property type="entry name" value="AMO1_CTD"/>
    <property type="match status" value="1"/>
</dbReference>
<comment type="caution">
    <text evidence="2">The sequence shown here is derived from an EMBL/GenBank/DDBJ whole genome shotgun (WGS) entry which is preliminary data.</text>
</comment>
<dbReference type="PANTHER" id="PTHR21099:SF2">
    <property type="entry name" value="SI:CH211-113E8.11"/>
    <property type="match status" value="1"/>
</dbReference>
<evidence type="ECO:0000313" key="2">
    <source>
        <dbReference type="EMBL" id="CAF9927483.1"/>
    </source>
</evidence>
<protein>
    <submittedName>
        <fullName evidence="2">Uncharacterized protein</fullName>
    </submittedName>
</protein>
<dbReference type="EMBL" id="CAJPDQ010000027">
    <property type="protein sequence ID" value="CAF9927483.1"/>
    <property type="molecule type" value="Genomic_DNA"/>
</dbReference>
<dbReference type="GO" id="GO:0005634">
    <property type="term" value="C:nucleus"/>
    <property type="evidence" value="ECO:0007669"/>
    <property type="project" value="TreeGrafter"/>
</dbReference>
<dbReference type="PANTHER" id="PTHR21099">
    <property type="entry name" value="RAD201"/>
    <property type="match status" value="1"/>
</dbReference>
<feature type="compositionally biased region" description="Low complexity" evidence="1">
    <location>
        <begin position="149"/>
        <end position="163"/>
    </location>
</feature>
<accession>A0A8H3FMT1</accession>
<name>A0A8H3FMT1_9LECA</name>
<gene>
    <name evidence="2" type="ORF">GOMPHAMPRED_004409</name>
</gene>
<sequence>MPKNLFGGPERELSPEEMRFHFYELASQGKMQDAINEADSLQRIATNQMDNVLRDISGAIKYLQNGFNEHPNRIDICNECTKTGVFLTNNASQQNGSSSITGSFGQPSRTSASMPIPQASKPLPFGQPSNPMANAAFGLPSKLGSDSAFSQPSFSQTPSQSTFGRPSMLGEPQTAFGQPSGVGVRTSPFGRASQSAAATFSQPKDLFSSQQQQLVNSSPFTTQPINQERMQVSPSTNQSPFATSSGPFSISSGLQQASGSLPLSGAVGFGQSNSSAGAFGQASGGGFGINSGIHSITQGFSAPPQRSTNNTNPSAFRGMQGKLQSWKGRQVQYFDSEPCYREDDGFWQRIWFPDGPPAWNKPEVLPTDLPYNTETEERFKLASDSKRFSYGLIPLVPPRREWTNWDF</sequence>
<reference evidence="2" key="1">
    <citation type="submission" date="2021-03" db="EMBL/GenBank/DDBJ databases">
        <authorList>
            <person name="Tagirdzhanova G."/>
        </authorList>
    </citation>
    <scope>NUCLEOTIDE SEQUENCE</scope>
</reference>
<proteinExistence type="predicted"/>